<dbReference type="GO" id="GO:0005829">
    <property type="term" value="C:cytosol"/>
    <property type="evidence" value="ECO:0007669"/>
    <property type="project" value="TreeGrafter"/>
</dbReference>
<sequence>MQKIVIALGGNALGNNPTEQKDLVQLPARQAVALLKQGYQILLGHGNGPQVGMIYNAFSAAKQVNPNTPTVPFAESGAMSQGYIGLHLLTALYNELLHQKLPHQAVYFLTQTLVEASDPAFQNPNKPVGPFYNTEETARSANPNSTVVEDAGRGWRKVVASPKPVDVLGIDAIKSSFNQGNLVIVGGGGGVPTIKTKSGYATVDGVIDKDLALSEIAIKVEADLFVILTAVDFVYINYGQPNEQKLTCINTKEAKTLMAANQFAKGSMLPKVEACLNFVQSGTNKTAIIAQLDQLAAAIAGKIGTKIVK</sequence>
<dbReference type="eggNOG" id="COG0549">
    <property type="taxonomic scope" value="Bacteria"/>
</dbReference>
<protein>
    <recommendedName>
        <fullName evidence="4">Carbamate kinase</fullName>
    </recommendedName>
</protein>
<evidence type="ECO:0000256" key="2">
    <source>
        <dbReference type="ARBA" id="ARBA00022679"/>
    </source>
</evidence>
<dbReference type="PATRIC" id="fig|722438.3.peg.342"/>
<dbReference type="PRINTS" id="PR01469">
    <property type="entry name" value="CARBMTKINASE"/>
</dbReference>
<dbReference type="Pfam" id="PF00696">
    <property type="entry name" value="AA_kinase"/>
    <property type="match status" value="1"/>
</dbReference>
<dbReference type="InterPro" id="IPR003964">
    <property type="entry name" value="Carb_kinase"/>
</dbReference>
<dbReference type="RefSeq" id="WP_010874663.1">
    <property type="nucleotide sequence ID" value="NZ_CP010546.1"/>
</dbReference>
<dbReference type="STRING" id="722438.F539_01735"/>
<dbReference type="GeneID" id="66609038"/>
<reference evidence="7 8" key="1">
    <citation type="journal article" date="2010" name="Appl. Environ. Microbiol.">
        <title>Targeted chromosomal knockouts in Mycoplasma pneumoniae.</title>
        <authorList>
            <person name="Krishnakumar R."/>
            <person name="Assad-Garcia N."/>
            <person name="Benders G.A."/>
            <person name="Phan Q."/>
            <person name="Montague M.G."/>
            <person name="Glass J.I."/>
        </authorList>
    </citation>
    <scope>NUCLEOTIDE SEQUENCE [LARGE SCALE GENOMIC DNA]</scope>
    <source>
        <strain evidence="8">ATCC 15531 / DSM 22911 / NBRC 14401 / NCTC 10119 / FH</strain>
    </source>
</reference>
<name>A0A0H3DL48_MYCPB</name>
<gene>
    <name evidence="7" type="ordered locus">MPNE_0357</name>
</gene>
<dbReference type="HOGENOM" id="CLU_076278_0_0_14"/>
<evidence type="ECO:0000256" key="5">
    <source>
        <dbReference type="SAM" id="MobiDB-lite"/>
    </source>
</evidence>
<comment type="similarity">
    <text evidence="1 4">Belongs to the carbamate kinase family.</text>
</comment>
<accession>A0A0H3DL48</accession>
<dbReference type="NCBIfam" id="NF009007">
    <property type="entry name" value="PRK12352.1"/>
    <property type="match status" value="1"/>
</dbReference>
<dbReference type="GO" id="GO:0008804">
    <property type="term" value="F:carbamate kinase activity"/>
    <property type="evidence" value="ECO:0007669"/>
    <property type="project" value="InterPro"/>
</dbReference>
<dbReference type="PaxDb" id="722438-MPNE_0357"/>
<evidence type="ECO:0000313" key="8">
    <source>
        <dbReference type="Proteomes" id="UP000007756"/>
    </source>
</evidence>
<dbReference type="AlphaFoldDB" id="A0A0H3DL48"/>
<dbReference type="PANTHER" id="PTHR30409:SF1">
    <property type="entry name" value="CARBAMATE KINASE-RELATED"/>
    <property type="match status" value="1"/>
</dbReference>
<dbReference type="InterPro" id="IPR001048">
    <property type="entry name" value="Asp/Glu/Uridylate_kinase"/>
</dbReference>
<organism evidence="7 8">
    <name type="scientific">Mycoplasmoides pneumoniae (strain ATCC 15531 / DSM 23978 / CIP 103766 / NBRC 14401 / NCTC 10119 / FH)</name>
    <name type="common">Mycoplasma pneumoniae</name>
    <dbReference type="NCBI Taxonomy" id="722438"/>
    <lineage>
        <taxon>Bacteria</taxon>
        <taxon>Bacillati</taxon>
        <taxon>Mycoplasmatota</taxon>
        <taxon>Mycoplasmoidales</taxon>
        <taxon>Mycoplasmoidaceae</taxon>
        <taxon>Mycoplasmoides</taxon>
    </lineage>
</organism>
<evidence type="ECO:0000256" key="4">
    <source>
        <dbReference type="PIRNR" id="PIRNR000723"/>
    </source>
</evidence>
<evidence type="ECO:0000313" key="7">
    <source>
        <dbReference type="EMBL" id="ADK86964.1"/>
    </source>
</evidence>
<evidence type="ECO:0000256" key="1">
    <source>
        <dbReference type="ARBA" id="ARBA00011066"/>
    </source>
</evidence>
<dbReference type="SUPFAM" id="SSF53633">
    <property type="entry name" value="Carbamate kinase-like"/>
    <property type="match status" value="1"/>
</dbReference>
<dbReference type="SMR" id="A0A0H3DL48"/>
<dbReference type="GO" id="GO:0019546">
    <property type="term" value="P:L-arginine deiminase pathway"/>
    <property type="evidence" value="ECO:0007669"/>
    <property type="project" value="TreeGrafter"/>
</dbReference>
<evidence type="ECO:0000256" key="3">
    <source>
        <dbReference type="ARBA" id="ARBA00022777"/>
    </source>
</evidence>
<dbReference type="EMBL" id="CP002077">
    <property type="protein sequence ID" value="ADK86964.1"/>
    <property type="molecule type" value="Genomic_DNA"/>
</dbReference>
<dbReference type="PANTHER" id="PTHR30409">
    <property type="entry name" value="CARBAMATE KINASE"/>
    <property type="match status" value="1"/>
</dbReference>
<dbReference type="Gene3D" id="3.40.1160.10">
    <property type="entry name" value="Acetylglutamate kinase-like"/>
    <property type="match status" value="1"/>
</dbReference>
<dbReference type="Proteomes" id="UP000007756">
    <property type="component" value="Chromosome"/>
</dbReference>
<feature type="domain" description="Aspartate/glutamate/uridylate kinase" evidence="6">
    <location>
        <begin position="3"/>
        <end position="289"/>
    </location>
</feature>
<proteinExistence type="inferred from homology"/>
<keyword evidence="2 4" id="KW-0808">Transferase</keyword>
<keyword evidence="3 4" id="KW-0418">Kinase</keyword>
<dbReference type="InterPro" id="IPR036393">
    <property type="entry name" value="AceGlu_kinase-like_sf"/>
</dbReference>
<dbReference type="KEGG" id="mpj:MPNE_0357"/>
<dbReference type="PIRSF" id="PIRSF000723">
    <property type="entry name" value="Carbamate_kin"/>
    <property type="match status" value="1"/>
</dbReference>
<dbReference type="CDD" id="cd04235">
    <property type="entry name" value="AAK_CK"/>
    <property type="match status" value="1"/>
</dbReference>
<evidence type="ECO:0000259" key="6">
    <source>
        <dbReference type="Pfam" id="PF00696"/>
    </source>
</evidence>
<feature type="region of interest" description="Disordered" evidence="5">
    <location>
        <begin position="125"/>
        <end position="144"/>
    </location>
</feature>